<evidence type="ECO:0000256" key="2">
    <source>
        <dbReference type="ARBA" id="ARBA00004202"/>
    </source>
</evidence>
<keyword evidence="12" id="KW-1003">Cell membrane</keyword>
<evidence type="ECO:0000256" key="4">
    <source>
        <dbReference type="ARBA" id="ARBA00014480"/>
    </source>
</evidence>
<dbReference type="InterPro" id="IPR020546">
    <property type="entry name" value="ATP_synth_F1_dsu/esu_N"/>
</dbReference>
<sequence length="148" mass="15844">MADEATATQQGITVKIVTPEGDVYSADGIEIATINTQGGQMGIMANHVPVLAALSISELLVKKDGKDIPLAVNGGIAEFSNNTLTVIADSAEFSNEIDVSRAKNAKERAEERLKHAQEVKNEHELMMARVALMRAVNRIQVASISSSR</sequence>
<dbReference type="HAMAP" id="MF_00530">
    <property type="entry name" value="ATP_synth_epsil_bac"/>
    <property type="match status" value="1"/>
</dbReference>
<dbReference type="InterPro" id="IPR036771">
    <property type="entry name" value="ATPsynth_dsu/esu_N"/>
</dbReference>
<dbReference type="PANTHER" id="PTHR13822">
    <property type="entry name" value="ATP SYNTHASE DELTA/EPSILON CHAIN"/>
    <property type="match status" value="1"/>
</dbReference>
<dbReference type="Pfam" id="PF00401">
    <property type="entry name" value="ATP-synt_DE"/>
    <property type="match status" value="1"/>
</dbReference>
<evidence type="ECO:0000259" key="16">
    <source>
        <dbReference type="Pfam" id="PF02823"/>
    </source>
</evidence>
<gene>
    <name evidence="12" type="primary">atpC</name>
    <name evidence="17" type="ORF">R54876_GBNLAHCA_00921</name>
</gene>
<evidence type="ECO:0000256" key="9">
    <source>
        <dbReference type="ARBA" id="ARBA00023310"/>
    </source>
</evidence>
<feature type="domain" description="ATP synthase F1 complex delta/epsilon subunit N-terminal" evidence="16">
    <location>
        <begin position="13"/>
        <end position="91"/>
    </location>
</feature>
<dbReference type="RefSeq" id="WP_349641908.1">
    <property type="nucleotide sequence ID" value="NZ_CAWVOH010000002.1"/>
</dbReference>
<dbReference type="InterPro" id="IPR036794">
    <property type="entry name" value="ATP_F1_dsu/esu_C_sf"/>
</dbReference>
<evidence type="ECO:0000256" key="14">
    <source>
        <dbReference type="SAM" id="Coils"/>
    </source>
</evidence>
<evidence type="ECO:0000256" key="11">
    <source>
        <dbReference type="ARBA" id="ARBA00031795"/>
    </source>
</evidence>
<keyword evidence="12" id="KW-0375">Hydrogen ion transport</keyword>
<evidence type="ECO:0000256" key="7">
    <source>
        <dbReference type="ARBA" id="ARBA00023136"/>
    </source>
</evidence>
<protein>
    <recommendedName>
        <fullName evidence="4 12">ATP synthase epsilon chain</fullName>
    </recommendedName>
    <alternativeName>
        <fullName evidence="11 12">ATP synthase F1 sector epsilon subunit</fullName>
    </alternativeName>
    <alternativeName>
        <fullName evidence="10 12">F-ATPase epsilon subunit</fullName>
    </alternativeName>
</protein>
<comment type="subcellular location">
    <subcellularLocation>
        <location evidence="2 12">Cell membrane</location>
        <topology evidence="2 12">Peripheral membrane protein</topology>
    </subcellularLocation>
</comment>
<name>A0ABM9N598_9LACO</name>
<dbReference type="Pfam" id="PF02823">
    <property type="entry name" value="ATP-synt_DE_N"/>
    <property type="match status" value="1"/>
</dbReference>
<keyword evidence="9 12" id="KW-0066">ATP synthesis</keyword>
<dbReference type="Gene3D" id="1.20.5.440">
    <property type="entry name" value="ATP synthase delta/epsilon subunit, C-terminal domain"/>
    <property type="match status" value="1"/>
</dbReference>
<keyword evidence="14" id="KW-0175">Coiled coil</keyword>
<dbReference type="EMBL" id="CAWVOH010000002">
    <property type="protein sequence ID" value="CAK8054355.1"/>
    <property type="molecule type" value="Genomic_DNA"/>
</dbReference>
<dbReference type="NCBIfam" id="TIGR01216">
    <property type="entry name" value="ATP_synt_epsi"/>
    <property type="match status" value="1"/>
</dbReference>
<evidence type="ECO:0000256" key="3">
    <source>
        <dbReference type="ARBA" id="ARBA00005712"/>
    </source>
</evidence>
<proteinExistence type="inferred from homology"/>
<comment type="caution">
    <text evidence="17">The sequence shown here is derived from an EMBL/GenBank/DDBJ whole genome shotgun (WGS) entry which is preliminary data.</text>
</comment>
<dbReference type="SUPFAM" id="SSF51344">
    <property type="entry name" value="Epsilon subunit of F1F0-ATP synthase N-terminal domain"/>
    <property type="match status" value="1"/>
</dbReference>
<evidence type="ECO:0000256" key="5">
    <source>
        <dbReference type="ARBA" id="ARBA00022448"/>
    </source>
</evidence>
<evidence type="ECO:0000256" key="13">
    <source>
        <dbReference type="RuleBase" id="RU003656"/>
    </source>
</evidence>
<evidence type="ECO:0000256" key="6">
    <source>
        <dbReference type="ARBA" id="ARBA00023065"/>
    </source>
</evidence>
<feature type="domain" description="ATP synthase epsilon subunit C-terminal" evidence="15">
    <location>
        <begin position="96"/>
        <end position="142"/>
    </location>
</feature>
<evidence type="ECO:0000259" key="15">
    <source>
        <dbReference type="Pfam" id="PF00401"/>
    </source>
</evidence>
<dbReference type="CDD" id="cd12152">
    <property type="entry name" value="F1-ATPase_delta"/>
    <property type="match status" value="1"/>
</dbReference>
<comment type="subunit">
    <text evidence="12 13">F-type ATPases have 2 components, CF(1) - the catalytic core - and CF(0) - the membrane proton channel. CF(1) has five subunits: alpha(3), beta(3), gamma(1), delta(1), epsilon(1). CF(0) has three main subunits: a, b and c.</text>
</comment>
<keyword evidence="6 12" id="KW-0406">Ion transport</keyword>
<accession>A0ABM9N598</accession>
<dbReference type="Gene3D" id="2.60.15.10">
    <property type="entry name" value="F0F1 ATP synthase delta/epsilon subunit, N-terminal"/>
    <property type="match status" value="1"/>
</dbReference>
<feature type="coiled-coil region" evidence="14">
    <location>
        <begin position="99"/>
        <end position="126"/>
    </location>
</feature>
<evidence type="ECO:0000256" key="12">
    <source>
        <dbReference type="HAMAP-Rule" id="MF_00530"/>
    </source>
</evidence>
<keyword evidence="7 12" id="KW-0472">Membrane</keyword>
<keyword evidence="5 12" id="KW-0813">Transport</keyword>
<evidence type="ECO:0000313" key="17">
    <source>
        <dbReference type="EMBL" id="CAK8054355.1"/>
    </source>
</evidence>
<dbReference type="InterPro" id="IPR001469">
    <property type="entry name" value="ATP_synth_F1_dsu/esu"/>
</dbReference>
<dbReference type="Proteomes" id="UP001314241">
    <property type="component" value="Unassembled WGS sequence"/>
</dbReference>
<evidence type="ECO:0000256" key="1">
    <source>
        <dbReference type="ARBA" id="ARBA00003543"/>
    </source>
</evidence>
<comment type="function">
    <text evidence="1 12">Produces ATP from ADP in the presence of a proton gradient across the membrane.</text>
</comment>
<evidence type="ECO:0000256" key="10">
    <source>
        <dbReference type="ARBA" id="ARBA00030215"/>
    </source>
</evidence>
<dbReference type="NCBIfam" id="NF001846">
    <property type="entry name" value="PRK00571.1-3"/>
    <property type="match status" value="1"/>
</dbReference>
<dbReference type="InterPro" id="IPR020547">
    <property type="entry name" value="ATP_synth_F1_esu_C"/>
</dbReference>
<keyword evidence="8 12" id="KW-0139">CF(1)</keyword>
<organism evidence="17 18">
    <name type="scientific">Eupransor demetentiae</name>
    <dbReference type="NCBI Taxonomy" id="3109584"/>
    <lineage>
        <taxon>Bacteria</taxon>
        <taxon>Bacillati</taxon>
        <taxon>Bacillota</taxon>
        <taxon>Bacilli</taxon>
        <taxon>Lactobacillales</taxon>
        <taxon>Lactobacillaceae</taxon>
        <taxon>Eupransor</taxon>
    </lineage>
</organism>
<reference evidence="17 18" key="1">
    <citation type="submission" date="2024-01" db="EMBL/GenBank/DDBJ databases">
        <authorList>
            <person name="Botero Cardona J."/>
        </authorList>
    </citation>
    <scope>NUCLEOTIDE SEQUENCE [LARGE SCALE GENOMIC DNA]</scope>
    <source>
        <strain evidence="17 18">LMG 33000</strain>
    </source>
</reference>
<evidence type="ECO:0000256" key="8">
    <source>
        <dbReference type="ARBA" id="ARBA00023196"/>
    </source>
</evidence>
<evidence type="ECO:0000313" key="18">
    <source>
        <dbReference type="Proteomes" id="UP001314241"/>
    </source>
</evidence>
<dbReference type="SUPFAM" id="SSF46604">
    <property type="entry name" value="Epsilon subunit of F1F0-ATP synthase C-terminal domain"/>
    <property type="match status" value="1"/>
</dbReference>
<keyword evidence="18" id="KW-1185">Reference proteome</keyword>
<dbReference type="PANTHER" id="PTHR13822:SF10">
    <property type="entry name" value="ATP SYNTHASE EPSILON CHAIN, CHLOROPLASTIC"/>
    <property type="match status" value="1"/>
</dbReference>
<comment type="similarity">
    <text evidence="3 12 13">Belongs to the ATPase epsilon chain family.</text>
</comment>